<name>U2RV22_9BACL</name>
<keyword evidence="1" id="KW-0472">Membrane</keyword>
<comment type="caution">
    <text evidence="3">The sequence shown here is derived from an EMBL/GenBank/DDBJ whole genome shotgun (WGS) entry which is preliminary data.</text>
</comment>
<gene>
    <name evidence="3" type="ORF">HMPREF1983_01110</name>
</gene>
<feature type="signal peptide" evidence="2">
    <location>
        <begin position="1"/>
        <end position="23"/>
    </location>
</feature>
<evidence type="ECO:0008006" key="5">
    <source>
        <dbReference type="Google" id="ProtNLM"/>
    </source>
</evidence>
<sequence length="399" mass="45052">MKLKKISIVVMLLILLVPNYVKAETTFLDNNAISNFSDINSHIVISELNTGKIIAKRGENEKTSVSKLANYLALFLLTDGLKNNKINLNSTINITESDSILAKYKLNNKISIKDALFLLENVESNALLNSIFKEYNFNLNDAQTLISGMSLTDTTLSSLTVSDDNKSTAKNISYLSGLILKNYPDLTEITKNPKYTFASGESADNSVNFTESDKFRVLGLDYSGKNSVTFAYSGNTKLLITTLNQTDSKDKFFTSLQKTYDYLFTNYSYKLALKAGSYKINNENITFENDIYDLFYEKHSIKDVTYLLMNKRILLFQKYETVSANDGTVYSDFSSNNNSGKFTKIKSNFINDVNFSKKSNLEKTTIIINRTKYFAAGILTVYSLVFMALYIIKPIVRKD</sequence>
<keyword evidence="4" id="KW-1185">Reference proteome</keyword>
<feature type="chain" id="PRO_5004633994" description="Serine-type D-Ala-D-Ala carboxypeptidase" evidence="2">
    <location>
        <begin position="24"/>
        <end position="399"/>
    </location>
</feature>
<protein>
    <recommendedName>
        <fullName evidence="5">Serine-type D-Ala-D-Ala carboxypeptidase</fullName>
    </recommendedName>
</protein>
<dbReference type="RefSeq" id="WP_021752289.1">
    <property type="nucleotide sequence ID" value="NZ_KI271793.1"/>
</dbReference>
<keyword evidence="2" id="KW-0732">Signal</keyword>
<keyword evidence="1" id="KW-0812">Transmembrane</keyword>
<dbReference type="PATRIC" id="fig|1321820.3.peg.1077"/>
<evidence type="ECO:0000256" key="2">
    <source>
        <dbReference type="SAM" id="SignalP"/>
    </source>
</evidence>
<evidence type="ECO:0000256" key="1">
    <source>
        <dbReference type="SAM" id="Phobius"/>
    </source>
</evidence>
<accession>U2RV22</accession>
<dbReference type="EMBL" id="AWVP01000068">
    <property type="protein sequence ID" value="ERK57418.1"/>
    <property type="molecule type" value="Genomic_DNA"/>
</dbReference>
<reference evidence="3 4" key="1">
    <citation type="submission" date="2013-08" db="EMBL/GenBank/DDBJ databases">
        <authorList>
            <person name="Weinstock G."/>
            <person name="Sodergren E."/>
            <person name="Wylie T."/>
            <person name="Fulton L."/>
            <person name="Fulton R."/>
            <person name="Fronick C."/>
            <person name="O'Laughlin M."/>
            <person name="Godfrey J."/>
            <person name="Miner T."/>
            <person name="Herter B."/>
            <person name="Appelbaum E."/>
            <person name="Cordes M."/>
            <person name="Lek S."/>
            <person name="Wollam A."/>
            <person name="Pepin K.H."/>
            <person name="Palsikar V.B."/>
            <person name="Mitreva M."/>
            <person name="Wilson R.K."/>
        </authorList>
    </citation>
    <scope>NUCLEOTIDE SEQUENCE [LARGE SCALE GENOMIC DNA]</scope>
    <source>
        <strain evidence="3 4">ATCC 700627</strain>
    </source>
</reference>
<organism evidence="3 4">
    <name type="scientific">Gemella bergeri ATCC 700627</name>
    <dbReference type="NCBI Taxonomy" id="1321820"/>
    <lineage>
        <taxon>Bacteria</taxon>
        <taxon>Bacillati</taxon>
        <taxon>Bacillota</taxon>
        <taxon>Bacilli</taxon>
        <taxon>Bacillales</taxon>
        <taxon>Gemellaceae</taxon>
        <taxon>Gemella</taxon>
    </lineage>
</organism>
<dbReference type="eggNOG" id="COG1686">
    <property type="taxonomic scope" value="Bacteria"/>
</dbReference>
<dbReference type="SUPFAM" id="SSF56601">
    <property type="entry name" value="beta-lactamase/transpeptidase-like"/>
    <property type="match status" value="1"/>
</dbReference>
<evidence type="ECO:0000313" key="3">
    <source>
        <dbReference type="EMBL" id="ERK57418.1"/>
    </source>
</evidence>
<dbReference type="InterPro" id="IPR012338">
    <property type="entry name" value="Beta-lactam/transpept-like"/>
</dbReference>
<evidence type="ECO:0000313" key="4">
    <source>
        <dbReference type="Proteomes" id="UP000016637"/>
    </source>
</evidence>
<dbReference type="Gene3D" id="3.40.710.10">
    <property type="entry name" value="DD-peptidase/beta-lactamase superfamily"/>
    <property type="match status" value="1"/>
</dbReference>
<keyword evidence="1" id="KW-1133">Transmembrane helix</keyword>
<feature type="transmembrane region" description="Helical" evidence="1">
    <location>
        <begin position="373"/>
        <end position="392"/>
    </location>
</feature>
<dbReference type="AlphaFoldDB" id="U2RV22"/>
<proteinExistence type="predicted"/>
<dbReference type="Proteomes" id="UP000016637">
    <property type="component" value="Unassembled WGS sequence"/>
</dbReference>
<dbReference type="HOGENOM" id="CLU_791700_0_0_9"/>